<keyword evidence="5" id="KW-0479">Metal-binding</keyword>
<dbReference type="Pfam" id="PF20266">
    <property type="entry name" value="Mab-21_C"/>
    <property type="match status" value="1"/>
</dbReference>
<dbReference type="GO" id="GO:0046872">
    <property type="term" value="F:metal ion binding"/>
    <property type="evidence" value="ECO:0007669"/>
    <property type="project" value="UniProtKB-KW"/>
</dbReference>
<dbReference type="PANTHER" id="PTHR10656:SF42">
    <property type="entry name" value="CYCLIC GMP-AMP SYNTHASE-LIKE PROTEIN-RELATED"/>
    <property type="match status" value="1"/>
</dbReference>
<evidence type="ECO:0000259" key="7">
    <source>
        <dbReference type="Pfam" id="PF20266"/>
    </source>
</evidence>
<dbReference type="KEGG" id="mbr:MONBRDRAFT_36418"/>
<dbReference type="SMART" id="SM01265">
    <property type="entry name" value="Mab-21"/>
    <property type="match status" value="1"/>
</dbReference>
<dbReference type="EMBL" id="CH991546">
    <property type="protein sequence ID" value="EDQ91085.1"/>
    <property type="molecule type" value="Genomic_DNA"/>
</dbReference>
<comment type="similarity">
    <text evidence="2">Belongs to the mab-21 family.</text>
</comment>
<dbReference type="Gene3D" id="1.10.1410.40">
    <property type="match status" value="1"/>
</dbReference>
<keyword evidence="6" id="KW-0460">Magnesium</keyword>
<dbReference type="GeneID" id="5889577"/>
<dbReference type="PANTHER" id="PTHR10656">
    <property type="entry name" value="CELL FATE DETERMINING PROTEIN MAB21-RELATED"/>
    <property type="match status" value="1"/>
</dbReference>
<evidence type="ECO:0000256" key="5">
    <source>
        <dbReference type="ARBA" id="ARBA00022723"/>
    </source>
</evidence>
<dbReference type="RefSeq" id="XP_001744382.1">
    <property type="nucleotide sequence ID" value="XM_001744330.1"/>
</dbReference>
<evidence type="ECO:0000313" key="8">
    <source>
        <dbReference type="EMBL" id="EDQ91085.1"/>
    </source>
</evidence>
<gene>
    <name evidence="8" type="ORF">MONBRDRAFT_36418</name>
</gene>
<dbReference type="FunCoup" id="A9UUE8">
    <property type="interactions" value="246"/>
</dbReference>
<sequence length="317" mass="35561">MMAASSPQTYTDLLREVQVPRDGKREAREAFDRAVSSLFRGEYEMLYTGSAYEGLKVKSANEFDVMAATKDWDRDMLRRKGFVVHWPPPIDAFLADVSERAEAYRNNFNRNLGRKGHAIRANGPGSLLRLNVGGVPGTTTADLVPAVPVVVDGACEPGPLSIIPDWQKKIYAIPKTRNDGRWGWRLSLSMLEKEYIRGQRNPSSKLCLRIVKYIAFEKRKLCSTKLKSYHLKMAWLAFFELKGSNFGPEGGLAGGAEVREKTKELLDFMIKKVGSRSLPHFFAPNINLLCNFKQSDFNIAKAGLEAVQRVVLSLPFS</sequence>
<keyword evidence="4" id="KW-0548">Nucleotidyltransferase</keyword>
<keyword evidence="9" id="KW-1185">Reference proteome</keyword>
<reference evidence="8 9" key="1">
    <citation type="journal article" date="2008" name="Nature">
        <title>The genome of the choanoflagellate Monosiga brevicollis and the origin of metazoans.</title>
        <authorList>
            <consortium name="JGI Sequencing"/>
            <person name="King N."/>
            <person name="Westbrook M.J."/>
            <person name="Young S.L."/>
            <person name="Kuo A."/>
            <person name="Abedin M."/>
            <person name="Chapman J."/>
            <person name="Fairclough S."/>
            <person name="Hellsten U."/>
            <person name="Isogai Y."/>
            <person name="Letunic I."/>
            <person name="Marr M."/>
            <person name="Pincus D."/>
            <person name="Putnam N."/>
            <person name="Rokas A."/>
            <person name="Wright K.J."/>
            <person name="Zuzow R."/>
            <person name="Dirks W."/>
            <person name="Good M."/>
            <person name="Goodstein D."/>
            <person name="Lemons D."/>
            <person name="Li W."/>
            <person name="Lyons J.B."/>
            <person name="Morris A."/>
            <person name="Nichols S."/>
            <person name="Richter D.J."/>
            <person name="Salamov A."/>
            <person name="Bork P."/>
            <person name="Lim W.A."/>
            <person name="Manning G."/>
            <person name="Miller W.T."/>
            <person name="McGinnis W."/>
            <person name="Shapiro H."/>
            <person name="Tjian R."/>
            <person name="Grigoriev I.V."/>
            <person name="Rokhsar D."/>
        </authorList>
    </citation>
    <scope>NUCLEOTIDE SEQUENCE [LARGE SCALE GENOMIC DNA]</scope>
    <source>
        <strain evidence="9">MX1 / ATCC 50154</strain>
    </source>
</reference>
<dbReference type="Gene3D" id="3.30.460.90">
    <property type="match status" value="1"/>
</dbReference>
<name>A9UUE8_MONBE</name>
<keyword evidence="3" id="KW-0808">Transferase</keyword>
<protein>
    <recommendedName>
        <fullName evidence="7">Mab-21-like HhH/H2TH-like domain-containing protein</fullName>
    </recommendedName>
</protein>
<evidence type="ECO:0000256" key="4">
    <source>
        <dbReference type="ARBA" id="ARBA00022695"/>
    </source>
</evidence>
<dbReference type="GO" id="GO:0016779">
    <property type="term" value="F:nucleotidyltransferase activity"/>
    <property type="evidence" value="ECO:0007669"/>
    <property type="project" value="UniProtKB-KW"/>
</dbReference>
<comment type="cofactor">
    <cofactor evidence="1">
        <name>Mg(2+)</name>
        <dbReference type="ChEBI" id="CHEBI:18420"/>
    </cofactor>
</comment>
<dbReference type="Proteomes" id="UP000001357">
    <property type="component" value="Unassembled WGS sequence"/>
</dbReference>
<evidence type="ECO:0000256" key="1">
    <source>
        <dbReference type="ARBA" id="ARBA00001946"/>
    </source>
</evidence>
<evidence type="ECO:0000313" key="9">
    <source>
        <dbReference type="Proteomes" id="UP000001357"/>
    </source>
</evidence>
<dbReference type="AlphaFoldDB" id="A9UUE8"/>
<dbReference type="eggNOG" id="ENOG502SZZE">
    <property type="taxonomic scope" value="Eukaryota"/>
</dbReference>
<feature type="domain" description="Mab-21-like HhH/H2TH-like" evidence="7">
    <location>
        <begin position="205"/>
        <end position="298"/>
    </location>
</feature>
<dbReference type="InParanoid" id="A9UUE8"/>
<evidence type="ECO:0000256" key="3">
    <source>
        <dbReference type="ARBA" id="ARBA00022679"/>
    </source>
</evidence>
<dbReference type="InterPro" id="IPR046906">
    <property type="entry name" value="Mab-21_HhH/H2TH-like"/>
</dbReference>
<evidence type="ECO:0000256" key="2">
    <source>
        <dbReference type="ARBA" id="ARBA00008307"/>
    </source>
</evidence>
<accession>A9UUE8</accession>
<proteinExistence type="inferred from homology"/>
<evidence type="ECO:0000256" key="6">
    <source>
        <dbReference type="ARBA" id="ARBA00022842"/>
    </source>
</evidence>
<organism evidence="8 9">
    <name type="scientific">Monosiga brevicollis</name>
    <name type="common">Choanoflagellate</name>
    <dbReference type="NCBI Taxonomy" id="81824"/>
    <lineage>
        <taxon>Eukaryota</taxon>
        <taxon>Choanoflagellata</taxon>
        <taxon>Craspedida</taxon>
        <taxon>Salpingoecidae</taxon>
        <taxon>Monosiga</taxon>
    </lineage>
</organism>
<dbReference type="InterPro" id="IPR024810">
    <property type="entry name" value="MAB21L/cGLR"/>
</dbReference>